<dbReference type="PANTHER" id="PTHR46310:SF7">
    <property type="entry name" value="AMIDASE 1"/>
    <property type="match status" value="1"/>
</dbReference>
<dbReference type="EMBL" id="ML732267">
    <property type="protein sequence ID" value="KAB8071657.1"/>
    <property type="molecule type" value="Genomic_DNA"/>
</dbReference>
<dbReference type="SUPFAM" id="SSF75304">
    <property type="entry name" value="Amidase signature (AS) enzymes"/>
    <property type="match status" value="1"/>
</dbReference>
<evidence type="ECO:0000313" key="5">
    <source>
        <dbReference type="Proteomes" id="UP000326565"/>
    </source>
</evidence>
<evidence type="ECO:0000256" key="1">
    <source>
        <dbReference type="SAM" id="SignalP"/>
    </source>
</evidence>
<sequence>MTWKAAITVLALGQVAVEQLSGPVSRRYSLSESTEEIFFELDNVSYLSNVQHPKAVYPDSWVSKDQLSWTPLTALSFNTTRVKDDDIKKTIQNYLDQDDVFNLAYLEVVLVQAAAGGTIEEQAIGYLQSLNVSTLMVPSKVTVPSSTSMNVVYITLDAQSQPVEGPFVAVAKQNAIHLCPVWRLYSDQYSVFLQGSYDSGDGRGTHRAVGLENTRFFEQPLIPVPSRVYSWKDPRPLAGARVGVKDLFDVKGLQTTGGSKAWTYITPIANATAPAIQRIIDLGGHVVGKQKLAQFASAADPWLWQDEHYPFNPRGDGWLTCSASSSGGGCSIAAYDWLDFAIGTDTGSSMRLPAAVAGVYGQRPSQGMMSLDLALPVSHPSDTTGVFSRDPKKWARFAKAWYTTTMQQSSNLTGLPSYDVPDSNQFPSRLVYLSDFGPQNQAATAPIWESFISNLTQAFNMTVQTINLTAIAQSVSEPSVPTMLEDKTMKTIWTWDQWSIIGKPLLRTWASLFDGRFPPLDPTHRGQWQGFLTNPVTEDEFQQALETRAKAVTWFENSILYSTNNSCSESVLVYDIGPGGFPSYREDALNKLPNTTYVYRKPAGAAILGATICPIFGCADYTIPIGEVPYKSAVTLKTEIMPVTMNMVVKRGCDFVLFNMIEKLADEGLLRSVKTGKNLF</sequence>
<evidence type="ECO:0000259" key="2">
    <source>
        <dbReference type="Pfam" id="PF01425"/>
    </source>
</evidence>
<dbReference type="PANTHER" id="PTHR46310">
    <property type="entry name" value="AMIDASE 1"/>
    <property type="match status" value="1"/>
</dbReference>
<evidence type="ECO:0000259" key="3">
    <source>
        <dbReference type="Pfam" id="PF26053"/>
    </source>
</evidence>
<dbReference type="InterPro" id="IPR058329">
    <property type="entry name" value="Arp1_N"/>
</dbReference>
<name>A0A5N5WV90_9EURO</name>
<reference evidence="4 5" key="1">
    <citation type="submission" date="2019-04" db="EMBL/GenBank/DDBJ databases">
        <title>Friends and foes A comparative genomics study of 23 Aspergillus species from section Flavi.</title>
        <authorList>
            <consortium name="DOE Joint Genome Institute"/>
            <person name="Kjaerbolling I."/>
            <person name="Vesth T."/>
            <person name="Frisvad J.C."/>
            <person name="Nybo J.L."/>
            <person name="Theobald S."/>
            <person name="Kildgaard S."/>
            <person name="Isbrandt T."/>
            <person name="Kuo A."/>
            <person name="Sato A."/>
            <person name="Lyhne E.K."/>
            <person name="Kogle M.E."/>
            <person name="Wiebenga A."/>
            <person name="Kun R.S."/>
            <person name="Lubbers R.J."/>
            <person name="Makela M.R."/>
            <person name="Barry K."/>
            <person name="Chovatia M."/>
            <person name="Clum A."/>
            <person name="Daum C."/>
            <person name="Haridas S."/>
            <person name="He G."/>
            <person name="LaButti K."/>
            <person name="Lipzen A."/>
            <person name="Mondo S."/>
            <person name="Riley R."/>
            <person name="Salamov A."/>
            <person name="Simmons B.A."/>
            <person name="Magnuson J.K."/>
            <person name="Henrissat B."/>
            <person name="Mortensen U.H."/>
            <person name="Larsen T.O."/>
            <person name="Devries R.P."/>
            <person name="Grigoriev I.V."/>
            <person name="Machida M."/>
            <person name="Baker S.E."/>
            <person name="Andersen M.R."/>
        </authorList>
    </citation>
    <scope>NUCLEOTIDE SEQUENCE [LARGE SCALE GENOMIC DNA]</scope>
    <source>
        <strain evidence="4 5">CBS 151.66</strain>
    </source>
</reference>
<proteinExistence type="predicted"/>
<keyword evidence="1" id="KW-0732">Signal</keyword>
<gene>
    <name evidence="4" type="ORF">BDV29DRAFT_178866</name>
</gene>
<dbReference type="Proteomes" id="UP000326565">
    <property type="component" value="Unassembled WGS sequence"/>
</dbReference>
<dbReference type="AlphaFoldDB" id="A0A5N5WV90"/>
<dbReference type="InterPro" id="IPR036928">
    <property type="entry name" value="AS_sf"/>
</dbReference>
<keyword evidence="5" id="KW-1185">Reference proteome</keyword>
<dbReference type="Pfam" id="PF26053">
    <property type="entry name" value="DUF8016"/>
    <property type="match status" value="1"/>
</dbReference>
<dbReference type="OrthoDB" id="5423360at2759"/>
<dbReference type="Pfam" id="PF01425">
    <property type="entry name" value="Amidase"/>
    <property type="match status" value="1"/>
</dbReference>
<feature type="chain" id="PRO_5024837324" evidence="1">
    <location>
        <begin position="18"/>
        <end position="680"/>
    </location>
</feature>
<organism evidence="4 5">
    <name type="scientific">Aspergillus leporis</name>
    <dbReference type="NCBI Taxonomy" id="41062"/>
    <lineage>
        <taxon>Eukaryota</taxon>
        <taxon>Fungi</taxon>
        <taxon>Dikarya</taxon>
        <taxon>Ascomycota</taxon>
        <taxon>Pezizomycotina</taxon>
        <taxon>Eurotiomycetes</taxon>
        <taxon>Eurotiomycetidae</taxon>
        <taxon>Eurotiales</taxon>
        <taxon>Aspergillaceae</taxon>
        <taxon>Aspergillus</taxon>
        <taxon>Aspergillus subgen. Circumdati</taxon>
    </lineage>
</organism>
<feature type="signal peptide" evidence="1">
    <location>
        <begin position="1"/>
        <end position="17"/>
    </location>
</feature>
<feature type="domain" description="Amidase" evidence="2">
    <location>
        <begin position="234"/>
        <end position="413"/>
    </location>
</feature>
<evidence type="ECO:0000313" key="4">
    <source>
        <dbReference type="EMBL" id="KAB8071657.1"/>
    </source>
</evidence>
<dbReference type="Gene3D" id="3.90.1300.10">
    <property type="entry name" value="Amidase signature (AS) domain"/>
    <property type="match status" value="1"/>
</dbReference>
<protein>
    <submittedName>
        <fullName evidence="4">Amidase signature domain-containing protein</fullName>
    </submittedName>
</protein>
<dbReference type="InterPro" id="IPR023631">
    <property type="entry name" value="Amidase_dom"/>
</dbReference>
<feature type="domain" description="Scytalone dehydratase-like protein Arp1 N-terminal" evidence="3">
    <location>
        <begin position="62"/>
        <end position="181"/>
    </location>
</feature>
<accession>A0A5N5WV90</accession>